<dbReference type="InterPro" id="IPR005225">
    <property type="entry name" value="Small_GTP-bd"/>
</dbReference>
<dbReference type="SUPFAM" id="SSF52540">
    <property type="entry name" value="P-loop containing nucleoside triphosphate hydrolases"/>
    <property type="match status" value="1"/>
</dbReference>
<dbReference type="OrthoDB" id="5976022at2759"/>
<dbReference type="GO" id="GO:0005886">
    <property type="term" value="C:plasma membrane"/>
    <property type="evidence" value="ECO:0007669"/>
    <property type="project" value="UniProtKB-SubCell"/>
</dbReference>
<evidence type="ECO:0000256" key="2">
    <source>
        <dbReference type="ARBA" id="ARBA00022741"/>
    </source>
</evidence>
<dbReference type="GO" id="GO:0007165">
    <property type="term" value="P:signal transduction"/>
    <property type="evidence" value="ECO:0007669"/>
    <property type="project" value="InterPro"/>
</dbReference>
<dbReference type="EMBL" id="SDIL01000013">
    <property type="protein sequence ID" value="RXK40932.1"/>
    <property type="molecule type" value="Genomic_DNA"/>
</dbReference>
<dbReference type="PANTHER" id="PTHR24070">
    <property type="entry name" value="RAS, DI-RAS, AND RHEB FAMILY MEMBERS OF SMALL GTPASE SUPERFAMILY"/>
    <property type="match status" value="1"/>
</dbReference>
<evidence type="ECO:0000256" key="4">
    <source>
        <dbReference type="SAM" id="MobiDB-lite"/>
    </source>
</evidence>
<organism evidence="5 6">
    <name type="scientific">Tremella mesenterica</name>
    <name type="common">Jelly fungus</name>
    <dbReference type="NCBI Taxonomy" id="5217"/>
    <lineage>
        <taxon>Eukaryota</taxon>
        <taxon>Fungi</taxon>
        <taxon>Dikarya</taxon>
        <taxon>Basidiomycota</taxon>
        <taxon>Agaricomycotina</taxon>
        <taxon>Tremellomycetes</taxon>
        <taxon>Tremellales</taxon>
        <taxon>Tremellaceae</taxon>
        <taxon>Tremella</taxon>
    </lineage>
</organism>
<dbReference type="InterPro" id="IPR027417">
    <property type="entry name" value="P-loop_NTPase"/>
</dbReference>
<dbReference type="InterPro" id="IPR020849">
    <property type="entry name" value="Small_GTPase_Ras-type"/>
</dbReference>
<accession>A0A4Q1BSQ6</accession>
<dbReference type="Pfam" id="PF00071">
    <property type="entry name" value="Ras"/>
    <property type="match status" value="1"/>
</dbReference>
<dbReference type="SMART" id="SM00174">
    <property type="entry name" value="RHO"/>
    <property type="match status" value="1"/>
</dbReference>
<dbReference type="GO" id="GO:0003924">
    <property type="term" value="F:GTPase activity"/>
    <property type="evidence" value="ECO:0007669"/>
    <property type="project" value="InterPro"/>
</dbReference>
<dbReference type="SMART" id="SM00175">
    <property type="entry name" value="RAB"/>
    <property type="match status" value="1"/>
</dbReference>
<proteinExistence type="predicted"/>
<keyword evidence="3" id="KW-0342">GTP-binding</keyword>
<reference evidence="5 6" key="1">
    <citation type="submission" date="2016-06" db="EMBL/GenBank/DDBJ databases">
        <title>Evolution of pathogenesis and genome organization in the Tremellales.</title>
        <authorList>
            <person name="Cuomo C."/>
            <person name="Litvintseva A."/>
            <person name="Heitman J."/>
            <person name="Chen Y."/>
            <person name="Sun S."/>
            <person name="Springer D."/>
            <person name="Dromer F."/>
            <person name="Young S."/>
            <person name="Zeng Q."/>
            <person name="Chapman S."/>
            <person name="Gujja S."/>
            <person name="Saif S."/>
            <person name="Birren B."/>
        </authorList>
    </citation>
    <scope>NUCLEOTIDE SEQUENCE [LARGE SCALE GENOMIC DNA]</scope>
    <source>
        <strain evidence="5 6">ATCC 28783</strain>
    </source>
</reference>
<evidence type="ECO:0000313" key="5">
    <source>
        <dbReference type="EMBL" id="RXK40932.1"/>
    </source>
</evidence>
<dbReference type="PRINTS" id="PR00449">
    <property type="entry name" value="RASTRNSFRMNG"/>
</dbReference>
<dbReference type="STRING" id="5217.A0A4Q1BSQ6"/>
<evidence type="ECO:0000256" key="3">
    <source>
        <dbReference type="ARBA" id="ARBA00023134"/>
    </source>
</evidence>
<keyword evidence="2" id="KW-0547">Nucleotide-binding</keyword>
<dbReference type="Proteomes" id="UP000289152">
    <property type="component" value="Unassembled WGS sequence"/>
</dbReference>
<dbReference type="InterPro" id="IPR001806">
    <property type="entry name" value="Small_GTPase"/>
</dbReference>
<feature type="region of interest" description="Disordered" evidence="4">
    <location>
        <begin position="157"/>
        <end position="178"/>
    </location>
</feature>
<comment type="subcellular location">
    <subcellularLocation>
        <location evidence="1">Cell membrane</location>
        <topology evidence="1">Lipid-anchor</topology>
        <orientation evidence="1">Cytoplasmic side</orientation>
    </subcellularLocation>
</comment>
<dbReference type="SMART" id="SM00173">
    <property type="entry name" value="RAS"/>
    <property type="match status" value="1"/>
</dbReference>
<dbReference type="AlphaFoldDB" id="A0A4Q1BSQ6"/>
<keyword evidence="6" id="KW-1185">Reference proteome</keyword>
<comment type="caution">
    <text evidence="5">The sequence shown here is derived from an EMBL/GenBank/DDBJ whole genome shotgun (WGS) entry which is preliminary data.</text>
</comment>
<gene>
    <name evidence="5" type="ORF">M231_01780</name>
</gene>
<protein>
    <submittedName>
        <fullName evidence="5">Ras family, other</fullName>
    </submittedName>
</protein>
<dbReference type="Gene3D" id="3.40.50.300">
    <property type="entry name" value="P-loop containing nucleotide triphosphate hydrolases"/>
    <property type="match status" value="1"/>
</dbReference>
<sequence>MSSFVETYDPTIEDCYRKQWVVDDQPCLLEVLDTAGQEEYTALRDQWIRDGEGFLVVYSICSRSTFDRVERIVQRILRVKDETLNPTQFSNPQRSVRVPVVIVGNKRDQFAFREVSTEEGQRLAMRLGCDFYEASARTNANVEPAFKSCVRGIIQGRRGSDGSSGMRRRKKDRPCVIL</sequence>
<dbReference type="PROSITE" id="PS51419">
    <property type="entry name" value="RAB"/>
    <property type="match status" value="1"/>
</dbReference>
<name>A0A4Q1BSQ6_TREME</name>
<dbReference type="InParanoid" id="A0A4Q1BSQ6"/>
<evidence type="ECO:0000256" key="1">
    <source>
        <dbReference type="ARBA" id="ARBA00004342"/>
    </source>
</evidence>
<evidence type="ECO:0000313" key="6">
    <source>
        <dbReference type="Proteomes" id="UP000289152"/>
    </source>
</evidence>
<dbReference type="PROSITE" id="PS51421">
    <property type="entry name" value="RAS"/>
    <property type="match status" value="1"/>
</dbReference>
<dbReference type="GO" id="GO:0005525">
    <property type="term" value="F:GTP binding"/>
    <property type="evidence" value="ECO:0007669"/>
    <property type="project" value="UniProtKB-KW"/>
</dbReference>
<dbReference type="VEuPathDB" id="FungiDB:TREMEDRAFT_18983"/>
<dbReference type="NCBIfam" id="TIGR00231">
    <property type="entry name" value="small_GTP"/>
    <property type="match status" value="1"/>
</dbReference>